<keyword evidence="1 4" id="KW-0808">Transferase</keyword>
<reference evidence="4 5" key="2">
    <citation type="submission" date="2018-05" db="EMBL/GenBank/DDBJ databases">
        <authorList>
            <person name="Lanie J.A."/>
            <person name="Ng W.-L."/>
            <person name="Kazmierczak K.M."/>
            <person name="Andrzejewski T.M."/>
            <person name="Davidsen T.M."/>
            <person name="Wayne K.J."/>
            <person name="Tettelin H."/>
            <person name="Glass J.I."/>
            <person name="Rusch D."/>
            <person name="Podicherti R."/>
            <person name="Tsui H.-C.T."/>
            <person name="Winkler M.E."/>
        </authorList>
    </citation>
    <scope>NUCLEOTIDE SEQUENCE [LARGE SCALE GENOMIC DNA]</scope>
    <source>
        <strain evidence="4 5">YBY</strain>
    </source>
</reference>
<sequence>MFEFLVSAEQVQANLDNSEWLILDVRHDLADHQAGRRAYEQGHIPGAVFLDHEVDLAAPKTGLNGRHPLPSRQELAQLLQQSGLRDGMQVVVYDAQGSLFASHMWWMLRWLGHPQVAILDGGWQAWQQLGGAEESGPAKPVPAAAKLSVPEQAAMPTVQTEQVLKNLSKPIFTVLDARAAERYRGDVEPMDPVAGHIPDALNRSHLNNLGEQGRFKPAKQLRQEFQDLLGSISAEMVVHQCGSGITACHNLFAMELAGLSGSSIYPGSWSEWVSDASRPVARS</sequence>
<dbReference type="InterPro" id="IPR045078">
    <property type="entry name" value="TST/MPST-like"/>
</dbReference>
<dbReference type="Proteomes" id="UP000245216">
    <property type="component" value="Unassembled WGS sequence"/>
</dbReference>
<feature type="domain" description="Rhodanese" evidence="3">
    <location>
        <begin position="16"/>
        <end position="135"/>
    </location>
</feature>
<dbReference type="InterPro" id="IPR001763">
    <property type="entry name" value="Rhodanese-like_dom"/>
</dbReference>
<feature type="domain" description="Rhodanese" evidence="3">
    <location>
        <begin position="168"/>
        <end position="281"/>
    </location>
</feature>
<dbReference type="CDD" id="cd01448">
    <property type="entry name" value="TST_Repeat_1"/>
    <property type="match status" value="1"/>
</dbReference>
<dbReference type="Pfam" id="PF00581">
    <property type="entry name" value="Rhodanese"/>
    <property type="match status" value="2"/>
</dbReference>
<dbReference type="RefSeq" id="WP_109088673.1">
    <property type="nucleotide sequence ID" value="NZ_QEXO01000002.1"/>
</dbReference>
<accession>A0A2U2BK35</accession>
<dbReference type="SMART" id="SM00450">
    <property type="entry name" value="RHOD"/>
    <property type="match status" value="2"/>
</dbReference>
<evidence type="ECO:0000256" key="2">
    <source>
        <dbReference type="ARBA" id="ARBA00022737"/>
    </source>
</evidence>
<dbReference type="PANTHER" id="PTHR11364:SF27">
    <property type="entry name" value="SULFURTRANSFERASE"/>
    <property type="match status" value="1"/>
</dbReference>
<dbReference type="Gene3D" id="3.40.250.10">
    <property type="entry name" value="Rhodanese-like domain"/>
    <property type="match status" value="2"/>
</dbReference>
<reference evidence="4 5" key="1">
    <citation type="submission" date="2018-05" db="EMBL/GenBank/DDBJ databases">
        <title>Genome Sequence of an Efficient Indole-Degrading Bacterium, Alcaligenes sp.YBY.</title>
        <authorList>
            <person name="Yang B."/>
        </authorList>
    </citation>
    <scope>NUCLEOTIDE SEQUENCE [LARGE SCALE GENOMIC DNA]</scope>
    <source>
        <strain evidence="4 5">YBY</strain>
    </source>
</reference>
<proteinExistence type="predicted"/>
<evidence type="ECO:0000256" key="1">
    <source>
        <dbReference type="ARBA" id="ARBA00022679"/>
    </source>
</evidence>
<dbReference type="CDD" id="cd01449">
    <property type="entry name" value="TST_Repeat_2"/>
    <property type="match status" value="1"/>
</dbReference>
<dbReference type="GO" id="GO:0004792">
    <property type="term" value="F:thiosulfate-cyanide sulfurtransferase activity"/>
    <property type="evidence" value="ECO:0007669"/>
    <property type="project" value="InterPro"/>
</dbReference>
<dbReference type="STRING" id="511.UZ73_05130"/>
<dbReference type="AlphaFoldDB" id="A0A2U2BK35"/>
<dbReference type="SUPFAM" id="SSF52821">
    <property type="entry name" value="Rhodanese/Cell cycle control phosphatase"/>
    <property type="match status" value="2"/>
</dbReference>
<dbReference type="PROSITE" id="PS50206">
    <property type="entry name" value="RHODANESE_3"/>
    <property type="match status" value="2"/>
</dbReference>
<dbReference type="InterPro" id="IPR001307">
    <property type="entry name" value="Thiosulphate_STrfase_CS"/>
</dbReference>
<evidence type="ECO:0000259" key="3">
    <source>
        <dbReference type="PROSITE" id="PS50206"/>
    </source>
</evidence>
<evidence type="ECO:0000313" key="4">
    <source>
        <dbReference type="EMBL" id="PWE14317.1"/>
    </source>
</evidence>
<organism evidence="4 5">
    <name type="scientific">Alcaligenes faecalis</name>
    <dbReference type="NCBI Taxonomy" id="511"/>
    <lineage>
        <taxon>Bacteria</taxon>
        <taxon>Pseudomonadati</taxon>
        <taxon>Pseudomonadota</taxon>
        <taxon>Betaproteobacteria</taxon>
        <taxon>Burkholderiales</taxon>
        <taxon>Alcaligenaceae</taxon>
        <taxon>Alcaligenes</taxon>
    </lineage>
</organism>
<gene>
    <name evidence="4" type="ORF">DF183_06165</name>
</gene>
<protein>
    <submittedName>
        <fullName evidence="4">Sulfurtransferase</fullName>
    </submittedName>
</protein>
<dbReference type="InterPro" id="IPR036873">
    <property type="entry name" value="Rhodanese-like_dom_sf"/>
</dbReference>
<evidence type="ECO:0000313" key="5">
    <source>
        <dbReference type="Proteomes" id="UP000245216"/>
    </source>
</evidence>
<keyword evidence="2" id="KW-0677">Repeat</keyword>
<dbReference type="PROSITE" id="PS00380">
    <property type="entry name" value="RHODANESE_1"/>
    <property type="match status" value="1"/>
</dbReference>
<dbReference type="EMBL" id="QEXO01000002">
    <property type="protein sequence ID" value="PWE14317.1"/>
    <property type="molecule type" value="Genomic_DNA"/>
</dbReference>
<comment type="caution">
    <text evidence="4">The sequence shown here is derived from an EMBL/GenBank/DDBJ whole genome shotgun (WGS) entry which is preliminary data.</text>
</comment>
<name>A0A2U2BK35_ALCFA</name>
<dbReference type="PANTHER" id="PTHR11364">
    <property type="entry name" value="THIOSULFATE SULFERTANSFERASE"/>
    <property type="match status" value="1"/>
</dbReference>